<evidence type="ECO:0000313" key="4">
    <source>
        <dbReference type="Proteomes" id="UP000184447"/>
    </source>
</evidence>
<dbReference type="AlphaFoldDB" id="A0A1M5RIF2"/>
<dbReference type="Pfam" id="PF07963">
    <property type="entry name" value="N_methyl"/>
    <property type="match status" value="1"/>
</dbReference>
<evidence type="ECO:0000256" key="2">
    <source>
        <dbReference type="SAM" id="Phobius"/>
    </source>
</evidence>
<dbReference type="PANTHER" id="PTHR30093">
    <property type="entry name" value="GENERAL SECRETION PATHWAY PROTEIN G"/>
    <property type="match status" value="1"/>
</dbReference>
<feature type="transmembrane region" description="Helical" evidence="2">
    <location>
        <begin position="12"/>
        <end position="33"/>
    </location>
</feature>
<dbReference type="Gene3D" id="3.30.700.10">
    <property type="entry name" value="Glycoprotein, Type 4 Pilin"/>
    <property type="match status" value="1"/>
</dbReference>
<dbReference type="RefSeq" id="WP_073336768.1">
    <property type="nucleotide sequence ID" value="NZ_FQXM01000003.1"/>
</dbReference>
<reference evidence="3 4" key="1">
    <citation type="submission" date="2016-11" db="EMBL/GenBank/DDBJ databases">
        <authorList>
            <person name="Jaros S."/>
            <person name="Januszkiewicz K."/>
            <person name="Wedrychowicz H."/>
        </authorList>
    </citation>
    <scope>NUCLEOTIDE SEQUENCE [LARGE SCALE GENOMIC DNA]</scope>
    <source>
        <strain evidence="3 4">DSM 8605</strain>
    </source>
</reference>
<organism evidence="3 4">
    <name type="scientific">Clostridium grantii DSM 8605</name>
    <dbReference type="NCBI Taxonomy" id="1121316"/>
    <lineage>
        <taxon>Bacteria</taxon>
        <taxon>Bacillati</taxon>
        <taxon>Bacillota</taxon>
        <taxon>Clostridia</taxon>
        <taxon>Eubacteriales</taxon>
        <taxon>Clostridiaceae</taxon>
        <taxon>Clostridium</taxon>
    </lineage>
</organism>
<dbReference type="EMBL" id="FQXM01000003">
    <property type="protein sequence ID" value="SHH26044.1"/>
    <property type="molecule type" value="Genomic_DNA"/>
</dbReference>
<dbReference type="SUPFAM" id="SSF54523">
    <property type="entry name" value="Pili subunits"/>
    <property type="match status" value="1"/>
</dbReference>
<keyword evidence="4" id="KW-1185">Reference proteome</keyword>
<dbReference type="PANTHER" id="PTHR30093:SF34">
    <property type="entry name" value="PREPILIN PEPTIDASE-DEPENDENT PROTEIN D"/>
    <property type="match status" value="1"/>
</dbReference>
<proteinExistence type="predicted"/>
<dbReference type="InterPro" id="IPR045584">
    <property type="entry name" value="Pilin-like"/>
</dbReference>
<keyword evidence="2" id="KW-1133">Transmembrane helix</keyword>
<name>A0A1M5RIF2_9CLOT</name>
<gene>
    <name evidence="3" type="ORF">SAMN02745207_00550</name>
</gene>
<evidence type="ECO:0000256" key="1">
    <source>
        <dbReference type="ARBA" id="ARBA00022481"/>
    </source>
</evidence>
<evidence type="ECO:0000313" key="3">
    <source>
        <dbReference type="EMBL" id="SHH26044.1"/>
    </source>
</evidence>
<keyword evidence="1" id="KW-0488">Methylation</keyword>
<accession>A0A1M5RIF2</accession>
<dbReference type="InterPro" id="IPR012902">
    <property type="entry name" value="N_methyl_site"/>
</dbReference>
<protein>
    <submittedName>
        <fullName evidence="3">General secretion pathway protein G</fullName>
    </submittedName>
</protein>
<dbReference type="STRING" id="1121316.SAMN02745207_00550"/>
<dbReference type="NCBIfam" id="TIGR02532">
    <property type="entry name" value="IV_pilin_GFxxxE"/>
    <property type="match status" value="1"/>
</dbReference>
<keyword evidence="2" id="KW-0472">Membrane</keyword>
<dbReference type="Proteomes" id="UP000184447">
    <property type="component" value="Unassembled WGS sequence"/>
</dbReference>
<keyword evidence="2" id="KW-0812">Transmembrane</keyword>
<sequence>MKRNNAKKGFTLIELIIVIAILGILAAVAIPRFSGYQESAKVSADKATAKTMANTAAILYANNNAVFTIPTTGTTDITTLVTAELNSTPEVQAYTGYTFLVEIDASKNITVSAKGTSTYKIYPTGDTTSLYK</sequence>
<dbReference type="PROSITE" id="PS00409">
    <property type="entry name" value="PROKAR_NTER_METHYL"/>
    <property type="match status" value="1"/>
</dbReference>